<dbReference type="EMBL" id="CM000881">
    <property type="protein sequence ID" value="PNT73478.1"/>
    <property type="molecule type" value="Genomic_DNA"/>
</dbReference>
<dbReference type="InterPro" id="IPR044821">
    <property type="entry name" value="At1g28695/At4g15970-like"/>
</dbReference>
<dbReference type="InterPro" id="IPR005069">
    <property type="entry name" value="Nucl-diP-sugar_transferase"/>
</dbReference>
<dbReference type="ExpressionAtlas" id="A0A2K2DGS2">
    <property type="expression patterns" value="baseline"/>
</dbReference>
<reference evidence="2" key="2">
    <citation type="submission" date="2017-06" db="EMBL/GenBank/DDBJ databases">
        <title>WGS assembly of Brachypodium distachyon.</title>
        <authorList>
            <consortium name="The International Brachypodium Initiative"/>
            <person name="Lucas S."/>
            <person name="Harmon-Smith M."/>
            <person name="Lail K."/>
            <person name="Tice H."/>
            <person name="Grimwood J."/>
            <person name="Bruce D."/>
            <person name="Barry K."/>
            <person name="Shu S."/>
            <person name="Lindquist E."/>
            <person name="Wang M."/>
            <person name="Pitluck S."/>
            <person name="Vogel J.P."/>
            <person name="Garvin D.F."/>
            <person name="Mockler T.C."/>
            <person name="Schmutz J."/>
            <person name="Rokhsar D."/>
            <person name="Bevan M.W."/>
        </authorList>
    </citation>
    <scope>NUCLEOTIDE SEQUENCE</scope>
    <source>
        <strain evidence="2">Bd21</strain>
    </source>
</reference>
<dbReference type="OrthoDB" id="604820at2759"/>
<dbReference type="STRING" id="15368.A0A2K2DGS2"/>
<accession>A0A2K2DGS2</accession>
<reference evidence="2 3" key="1">
    <citation type="journal article" date="2010" name="Nature">
        <title>Genome sequencing and analysis of the model grass Brachypodium distachyon.</title>
        <authorList>
            <consortium name="International Brachypodium Initiative"/>
        </authorList>
    </citation>
    <scope>NUCLEOTIDE SEQUENCE [LARGE SCALE GENOMIC DNA]</scope>
    <source>
        <strain evidence="2 3">Bd21</strain>
    </source>
</reference>
<dbReference type="Proteomes" id="UP000008810">
    <property type="component" value="Chromosome 2"/>
</dbReference>
<dbReference type="EnsemblPlants" id="PNT73478">
    <property type="protein sequence ID" value="PNT73478"/>
    <property type="gene ID" value="BRADI_2g58994v3"/>
</dbReference>
<evidence type="ECO:0000313" key="4">
    <source>
        <dbReference type="Proteomes" id="UP000008810"/>
    </source>
</evidence>
<name>A0A2K2DGS2_BRADI</name>
<keyword evidence="4" id="KW-1185">Reference proteome</keyword>
<proteinExistence type="predicted"/>
<evidence type="ECO:0000313" key="2">
    <source>
        <dbReference type="EMBL" id="PNT73478.1"/>
    </source>
</evidence>
<gene>
    <name evidence="2" type="ORF">BRADI_2g58994v3</name>
</gene>
<dbReference type="InParanoid" id="A0A2K2DGS2"/>
<feature type="domain" description="Nucleotide-diphospho-sugar transferase" evidence="1">
    <location>
        <begin position="38"/>
        <end position="235"/>
    </location>
</feature>
<protein>
    <recommendedName>
        <fullName evidence="1">Nucleotide-diphospho-sugar transferase domain-containing protein</fullName>
    </recommendedName>
</protein>
<organism evidence="2">
    <name type="scientific">Brachypodium distachyon</name>
    <name type="common">Purple false brome</name>
    <name type="synonym">Trachynia distachya</name>
    <dbReference type="NCBI Taxonomy" id="15368"/>
    <lineage>
        <taxon>Eukaryota</taxon>
        <taxon>Viridiplantae</taxon>
        <taxon>Streptophyta</taxon>
        <taxon>Embryophyta</taxon>
        <taxon>Tracheophyta</taxon>
        <taxon>Spermatophyta</taxon>
        <taxon>Magnoliopsida</taxon>
        <taxon>Liliopsida</taxon>
        <taxon>Poales</taxon>
        <taxon>Poaceae</taxon>
        <taxon>BOP clade</taxon>
        <taxon>Pooideae</taxon>
        <taxon>Stipodae</taxon>
        <taxon>Brachypodieae</taxon>
        <taxon>Brachypodium</taxon>
    </lineage>
</organism>
<dbReference type="PANTHER" id="PTHR46038">
    <property type="entry name" value="EXPRESSED PROTEIN-RELATED"/>
    <property type="match status" value="1"/>
</dbReference>
<dbReference type="Gramene" id="PNT73478">
    <property type="protein sequence ID" value="PNT73478"/>
    <property type="gene ID" value="BRADI_2g58994v3"/>
</dbReference>
<dbReference type="Pfam" id="PF03407">
    <property type="entry name" value="Nucleotid_trans"/>
    <property type="match status" value="1"/>
</dbReference>
<dbReference type="AlphaFoldDB" id="A0A2K2DGS2"/>
<dbReference type="PANTHER" id="PTHR46038:SF9">
    <property type="entry name" value="OS01G0920800 PROTEIN"/>
    <property type="match status" value="1"/>
</dbReference>
<reference evidence="3" key="3">
    <citation type="submission" date="2018-08" db="UniProtKB">
        <authorList>
            <consortium name="EnsemblPlants"/>
        </authorList>
    </citation>
    <scope>IDENTIFICATION</scope>
    <source>
        <strain evidence="3">cv. Bd21</strain>
    </source>
</reference>
<sequence length="280" mass="32391">MEDKTVIITTVNEAWARPGSLLDIYLESFKNGEDTEHLLAHVLIVALDPAGFRRCTVVHPHCHLLEVKIANLTSATPFMSKEYLELVWTKLYLQQCILELGYNFLCTDTDMILLRDPFRRIPVYADMSVSSDDFSSARAPLDNPPNTGLYYMKATNRSIEMLRYWQAARPRFPGVNDQPVFVKIKTELIEKLQVRIEPLDTVYFGGFCEYHDDFDKICTMHADCCIGVDNKVHDLMDVVADWRRYRSMTLEERKNTSANLTWTVPLLCRKSTNWHKPVHP</sequence>
<evidence type="ECO:0000259" key="1">
    <source>
        <dbReference type="Pfam" id="PF03407"/>
    </source>
</evidence>
<evidence type="ECO:0000313" key="3">
    <source>
        <dbReference type="EnsemblPlants" id="PNT73478"/>
    </source>
</evidence>